<feature type="compositionally biased region" description="Basic and acidic residues" evidence="1">
    <location>
        <begin position="45"/>
        <end position="54"/>
    </location>
</feature>
<reference evidence="2" key="1">
    <citation type="submission" date="2012-11" db="EMBL/GenBank/DDBJ databases">
        <title>Dependencies among metagenomic species, viruses, plasmids and units of genetic variation.</title>
        <authorList>
            <person name="Nielsen H.B."/>
            <person name="Almeida M."/>
            <person name="Juncker A.S."/>
            <person name="Rasmussen S."/>
            <person name="Li J."/>
            <person name="Sunagawa S."/>
            <person name="Plichta D."/>
            <person name="Gautier L."/>
            <person name="Le Chatelier E."/>
            <person name="Peletier E."/>
            <person name="Bonde I."/>
            <person name="Nielsen T."/>
            <person name="Manichanh C."/>
            <person name="Arumugam M."/>
            <person name="Batto J."/>
            <person name="Santos M.B.Q.D."/>
            <person name="Blom N."/>
            <person name="Borruel N."/>
            <person name="Burgdorf K.S."/>
            <person name="Boumezbeur F."/>
            <person name="Casellas F."/>
            <person name="Dore J."/>
            <person name="Guarner F."/>
            <person name="Hansen T."/>
            <person name="Hildebrand F."/>
            <person name="Kaas R.S."/>
            <person name="Kennedy S."/>
            <person name="Kristiansen K."/>
            <person name="Kultima J.R."/>
            <person name="Leonard P."/>
            <person name="Levenez F."/>
            <person name="Lund O."/>
            <person name="Moumen B."/>
            <person name="Le Paslier D."/>
            <person name="Pons N."/>
            <person name="Pedersen O."/>
            <person name="Prifti E."/>
            <person name="Qin J."/>
            <person name="Raes J."/>
            <person name="Tap J."/>
            <person name="Tims S."/>
            <person name="Ussery D.W."/>
            <person name="Yamada T."/>
            <person name="MetaHit consortium"/>
            <person name="Renault P."/>
            <person name="Sicheritz-Ponten T."/>
            <person name="Bork P."/>
            <person name="Wang J."/>
            <person name="Brunak S."/>
            <person name="Ehrlich S.D."/>
        </authorList>
    </citation>
    <scope>NUCLEOTIDE SEQUENCE [LARGE SCALE GENOMIC DNA]</scope>
</reference>
<organism evidence="2 3">
    <name type="scientific">[Clostridium] clostridioforme CAG:132</name>
    <dbReference type="NCBI Taxonomy" id="1263065"/>
    <lineage>
        <taxon>Bacteria</taxon>
        <taxon>Bacillati</taxon>
        <taxon>Bacillota</taxon>
        <taxon>Clostridia</taxon>
        <taxon>Lachnospirales</taxon>
        <taxon>Lachnospiraceae</taxon>
        <taxon>Enterocloster</taxon>
    </lineage>
</organism>
<gene>
    <name evidence="2" type="ORF">BN486_02805</name>
</gene>
<proteinExistence type="predicted"/>
<evidence type="ECO:0000256" key="1">
    <source>
        <dbReference type="SAM" id="MobiDB-lite"/>
    </source>
</evidence>
<feature type="region of interest" description="Disordered" evidence="1">
    <location>
        <begin position="45"/>
        <end position="67"/>
    </location>
</feature>
<comment type="caution">
    <text evidence="2">The sequence shown here is derived from an EMBL/GenBank/DDBJ whole genome shotgun (WGS) entry which is preliminary data.</text>
</comment>
<protein>
    <submittedName>
        <fullName evidence="2">Uncharacterized protein</fullName>
    </submittedName>
</protein>
<sequence>MRLAASFVKACIARSEELDIPIANGVCFEELMGVLVRAADSRHEAGKLAERADSPDSQGRPGNVEKR</sequence>
<evidence type="ECO:0000313" key="3">
    <source>
        <dbReference type="Proteomes" id="UP000018009"/>
    </source>
</evidence>
<name>R6JVH5_9FIRM</name>
<dbReference type="EMBL" id="CBDY010000204">
    <property type="protein sequence ID" value="CDB62824.1"/>
    <property type="molecule type" value="Genomic_DNA"/>
</dbReference>
<dbReference type="Proteomes" id="UP000018009">
    <property type="component" value="Unassembled WGS sequence"/>
</dbReference>
<dbReference type="AlphaFoldDB" id="R6JVH5"/>
<accession>R6JVH5</accession>
<evidence type="ECO:0000313" key="2">
    <source>
        <dbReference type="EMBL" id="CDB62824.1"/>
    </source>
</evidence>